<evidence type="ECO:0000313" key="2">
    <source>
        <dbReference type="EMBL" id="OBY61763.1"/>
    </source>
</evidence>
<sequence>MYKSTIQQIILFIITSIIIFRTGEYMIQINGIKSVLDFVIGLLFFISTILFINYLARLASKIIGLF</sequence>
<organism evidence="2 3">
    <name type="scientific">Polaribacter reichenbachii</name>
    <dbReference type="NCBI Taxonomy" id="996801"/>
    <lineage>
        <taxon>Bacteria</taxon>
        <taxon>Pseudomonadati</taxon>
        <taxon>Bacteroidota</taxon>
        <taxon>Flavobacteriia</taxon>
        <taxon>Flavobacteriales</taxon>
        <taxon>Flavobacteriaceae</taxon>
    </lineage>
</organism>
<name>A0A1B8TQ60_9FLAO</name>
<keyword evidence="1" id="KW-0472">Membrane</keyword>
<evidence type="ECO:0000313" key="3">
    <source>
        <dbReference type="Proteomes" id="UP000092612"/>
    </source>
</evidence>
<dbReference type="EMBL" id="LSFL01000042">
    <property type="protein sequence ID" value="OBY61763.1"/>
    <property type="molecule type" value="Genomic_DNA"/>
</dbReference>
<dbReference type="KEGG" id="prn:BW723_10665"/>
<gene>
    <name evidence="2" type="ORF">LPB301_17090</name>
</gene>
<comment type="caution">
    <text evidence="2">The sequence shown here is derived from an EMBL/GenBank/DDBJ whole genome shotgun (WGS) entry which is preliminary data.</text>
</comment>
<evidence type="ECO:0000256" key="1">
    <source>
        <dbReference type="SAM" id="Phobius"/>
    </source>
</evidence>
<dbReference type="OrthoDB" id="9985459at2"/>
<dbReference type="Proteomes" id="UP000092612">
    <property type="component" value="Unassembled WGS sequence"/>
</dbReference>
<dbReference type="RefSeq" id="WP_068365107.1">
    <property type="nucleotide sequence ID" value="NZ_CP019337.1"/>
</dbReference>
<keyword evidence="1" id="KW-1133">Transmembrane helix</keyword>
<protein>
    <submittedName>
        <fullName evidence="2">Uncharacterized protein</fullName>
    </submittedName>
</protein>
<dbReference type="AlphaFoldDB" id="A0A1B8TQ60"/>
<proteinExistence type="predicted"/>
<keyword evidence="3" id="KW-1185">Reference proteome</keyword>
<feature type="transmembrane region" description="Helical" evidence="1">
    <location>
        <begin position="6"/>
        <end position="23"/>
    </location>
</feature>
<feature type="transmembrane region" description="Helical" evidence="1">
    <location>
        <begin position="35"/>
        <end position="56"/>
    </location>
</feature>
<keyword evidence="1" id="KW-0812">Transmembrane</keyword>
<accession>A0A1B8TQ60</accession>
<reference evidence="3" key="1">
    <citation type="submission" date="2016-02" db="EMBL/GenBank/DDBJ databases">
        <title>Paenibacillus sp. LPB0068, isolated from Crassostrea gigas.</title>
        <authorList>
            <person name="Shin S.-K."/>
            <person name="Yi H."/>
        </authorList>
    </citation>
    <scope>NUCLEOTIDE SEQUENCE [LARGE SCALE GENOMIC DNA]</scope>
    <source>
        <strain evidence="3">KCTC 23969</strain>
    </source>
</reference>